<dbReference type="PANTHER" id="PTHR30146:SF109">
    <property type="entry name" value="HTH-TYPE TRANSCRIPTIONAL REGULATOR GALS"/>
    <property type="match status" value="1"/>
</dbReference>
<dbReference type="PROSITE" id="PS50932">
    <property type="entry name" value="HTH_LACI_2"/>
    <property type="match status" value="1"/>
</dbReference>
<dbReference type="GO" id="GO:0003700">
    <property type="term" value="F:DNA-binding transcription factor activity"/>
    <property type="evidence" value="ECO:0007669"/>
    <property type="project" value="TreeGrafter"/>
</dbReference>
<dbReference type="AlphaFoldDB" id="A0A223HXN3"/>
<dbReference type="Gene3D" id="3.40.50.2300">
    <property type="match status" value="2"/>
</dbReference>
<evidence type="ECO:0000313" key="6">
    <source>
        <dbReference type="Proteomes" id="UP000214975"/>
    </source>
</evidence>
<dbReference type="SUPFAM" id="SSF53822">
    <property type="entry name" value="Periplasmic binding protein-like I"/>
    <property type="match status" value="1"/>
</dbReference>
<dbReference type="Pfam" id="PF00356">
    <property type="entry name" value="LacI"/>
    <property type="match status" value="1"/>
</dbReference>
<name>A0A223HXN3_THETR</name>
<dbReference type="SMART" id="SM00354">
    <property type="entry name" value="HTH_LACI"/>
    <property type="match status" value="1"/>
</dbReference>
<dbReference type="PANTHER" id="PTHR30146">
    <property type="entry name" value="LACI-RELATED TRANSCRIPTIONAL REPRESSOR"/>
    <property type="match status" value="1"/>
</dbReference>
<sequence>MVNIRDVARYCGVSAMTVSRALNNSNQISQATKEKILKACEELGYRPNFAARSLVTKKTNMVGLIIPDITNQYYSHVSKGVSSYLSLQGYGLLLCNSDRRKDDEIRYLNFLAEGRVDGIIILPVQPRKEDYEGIAKEIPLVMADNYAEGLDVSFVGNDNYHGASEIISHMIKQGFKRIGVILGHSSSSASNERFKAYKDVLKKNNIELDNEIVLNSNATFEDGFNLTKVLIEKGVDSIFAINDTVALGVVKYCYLNNIMIPEDIGVAGYDNIEQSSMLPVPLTTVDQNGNQLGKVAAETLLNLLADESTVPKKIILKPKLVIRKSLGENI</sequence>
<feature type="domain" description="HTH lacI-type" evidence="4">
    <location>
        <begin position="2"/>
        <end position="56"/>
    </location>
</feature>
<reference evidence="5 6" key="1">
    <citation type="submission" date="2016-08" db="EMBL/GenBank/DDBJ databases">
        <title>A novel genetic cassette of butanologenic Thermoanaerobacterium thermosaccharolyticum that directly convert cellulose to butanol.</title>
        <authorList>
            <person name="Li T."/>
            <person name="He J."/>
        </authorList>
    </citation>
    <scope>NUCLEOTIDE SEQUENCE [LARGE SCALE GENOMIC DNA]</scope>
    <source>
        <strain evidence="5 6">TG57</strain>
    </source>
</reference>
<proteinExistence type="predicted"/>
<dbReference type="SUPFAM" id="SSF47413">
    <property type="entry name" value="lambda repressor-like DNA-binding domains"/>
    <property type="match status" value="1"/>
</dbReference>
<keyword evidence="3" id="KW-0804">Transcription</keyword>
<evidence type="ECO:0000256" key="1">
    <source>
        <dbReference type="ARBA" id="ARBA00023015"/>
    </source>
</evidence>
<dbReference type="EMBL" id="CP016893">
    <property type="protein sequence ID" value="AST57044.1"/>
    <property type="molecule type" value="Genomic_DNA"/>
</dbReference>
<dbReference type="Proteomes" id="UP000214975">
    <property type="component" value="Chromosome"/>
</dbReference>
<evidence type="ECO:0000313" key="5">
    <source>
        <dbReference type="EMBL" id="AST57044.1"/>
    </source>
</evidence>
<dbReference type="InterPro" id="IPR010982">
    <property type="entry name" value="Lambda_DNA-bd_dom_sf"/>
</dbReference>
<dbReference type="CDD" id="cd01392">
    <property type="entry name" value="HTH_LacI"/>
    <property type="match status" value="1"/>
</dbReference>
<gene>
    <name evidence="5" type="ORF">Thert_00918</name>
</gene>
<dbReference type="InterPro" id="IPR028082">
    <property type="entry name" value="Peripla_BP_I"/>
</dbReference>
<dbReference type="InterPro" id="IPR000843">
    <property type="entry name" value="HTH_LacI"/>
</dbReference>
<protein>
    <submittedName>
        <fullName evidence="5">LacI family transcriptional regulator</fullName>
    </submittedName>
</protein>
<keyword evidence="1" id="KW-0805">Transcription regulation</keyword>
<evidence type="ECO:0000256" key="3">
    <source>
        <dbReference type="ARBA" id="ARBA00023163"/>
    </source>
</evidence>
<evidence type="ECO:0000256" key="2">
    <source>
        <dbReference type="ARBA" id="ARBA00023125"/>
    </source>
</evidence>
<evidence type="ECO:0000259" key="4">
    <source>
        <dbReference type="PROSITE" id="PS50932"/>
    </source>
</evidence>
<dbReference type="GO" id="GO:0000976">
    <property type="term" value="F:transcription cis-regulatory region binding"/>
    <property type="evidence" value="ECO:0007669"/>
    <property type="project" value="TreeGrafter"/>
</dbReference>
<dbReference type="RefSeq" id="WP_094397002.1">
    <property type="nucleotide sequence ID" value="NZ_CP016893.1"/>
</dbReference>
<dbReference type="Gene3D" id="1.10.260.40">
    <property type="entry name" value="lambda repressor-like DNA-binding domains"/>
    <property type="match status" value="1"/>
</dbReference>
<dbReference type="Pfam" id="PF00532">
    <property type="entry name" value="Peripla_BP_1"/>
    <property type="match status" value="1"/>
</dbReference>
<dbReference type="InterPro" id="IPR001761">
    <property type="entry name" value="Peripla_BP/Lac1_sug-bd_dom"/>
</dbReference>
<keyword evidence="2" id="KW-0238">DNA-binding</keyword>
<dbReference type="CDD" id="cd06267">
    <property type="entry name" value="PBP1_LacI_sugar_binding-like"/>
    <property type="match status" value="1"/>
</dbReference>
<organism evidence="5 6">
    <name type="scientific">Thermoanaerobacterium thermosaccharolyticum</name>
    <name type="common">Clostridium thermosaccharolyticum</name>
    <dbReference type="NCBI Taxonomy" id="1517"/>
    <lineage>
        <taxon>Bacteria</taxon>
        <taxon>Bacillati</taxon>
        <taxon>Bacillota</taxon>
        <taxon>Clostridia</taxon>
        <taxon>Thermoanaerobacterales</taxon>
        <taxon>Thermoanaerobacteraceae</taxon>
        <taxon>Thermoanaerobacterium</taxon>
    </lineage>
</organism>
<accession>A0A223HXN3</accession>